<dbReference type="InParanoid" id="A0A0V0QVK4"/>
<proteinExistence type="inferred from homology"/>
<dbReference type="InterPro" id="IPR040463">
    <property type="entry name" value="BAP29/BAP31_N"/>
</dbReference>
<feature type="transmembrane region" description="Helical" evidence="5">
    <location>
        <begin position="109"/>
        <end position="130"/>
    </location>
</feature>
<comment type="subcellular location">
    <subcellularLocation>
        <location evidence="5">Endoplasmic reticulum membrane</location>
        <topology evidence="5">Multi-pass membrane protein</topology>
    </subcellularLocation>
    <subcellularLocation>
        <location evidence="1">Membrane</location>
        <topology evidence="1">Multi-pass membrane protein</topology>
    </subcellularLocation>
</comment>
<evidence type="ECO:0000256" key="3">
    <source>
        <dbReference type="ARBA" id="ARBA00022989"/>
    </source>
</evidence>
<organism evidence="7 8">
    <name type="scientific">Pseudocohnilembus persalinus</name>
    <name type="common">Ciliate</name>
    <dbReference type="NCBI Taxonomy" id="266149"/>
    <lineage>
        <taxon>Eukaryota</taxon>
        <taxon>Sar</taxon>
        <taxon>Alveolata</taxon>
        <taxon>Ciliophora</taxon>
        <taxon>Intramacronucleata</taxon>
        <taxon>Oligohymenophorea</taxon>
        <taxon>Scuticociliatia</taxon>
        <taxon>Philasterida</taxon>
        <taxon>Pseudocohnilembidae</taxon>
        <taxon>Pseudocohnilembus</taxon>
    </lineage>
</organism>
<accession>A0A0V0QVK4</accession>
<dbReference type="Proteomes" id="UP000054937">
    <property type="component" value="Unassembled WGS sequence"/>
</dbReference>
<comment type="similarity">
    <text evidence="5">Belongs to the BCAP29/BCAP31 family.</text>
</comment>
<keyword evidence="3 5" id="KW-1133">Transmembrane helix</keyword>
<feature type="transmembrane region" description="Helical" evidence="5">
    <location>
        <begin position="46"/>
        <end position="67"/>
    </location>
</feature>
<keyword evidence="2 5" id="KW-0812">Transmembrane</keyword>
<sequence length="149" mass="17781">MGGFEKIVYYATCAQVILFVLMTIPYTRPLIKFIFSPCSNEKMKLFASWSSKTWIIIVLGYLIHTLMHMENIDKQLQLLNEQEEDQRIGNLTEIEMKNKLVLFKDQRNVYLTGFYFISLLAISRFIRYLFQYYDLEDQNKKLQKLIKAQ</sequence>
<dbReference type="GO" id="GO:0006888">
    <property type="term" value="P:endoplasmic reticulum to Golgi vesicle-mediated transport"/>
    <property type="evidence" value="ECO:0007669"/>
    <property type="project" value="UniProtKB-UniRule"/>
</dbReference>
<dbReference type="AlphaFoldDB" id="A0A0V0QVK4"/>
<keyword evidence="5" id="KW-0813">Transport</keyword>
<evidence type="ECO:0000256" key="5">
    <source>
        <dbReference type="RuleBase" id="RU367026"/>
    </source>
</evidence>
<evidence type="ECO:0000259" key="6">
    <source>
        <dbReference type="Pfam" id="PF05529"/>
    </source>
</evidence>
<evidence type="ECO:0000256" key="4">
    <source>
        <dbReference type="ARBA" id="ARBA00023136"/>
    </source>
</evidence>
<dbReference type="GO" id="GO:0005789">
    <property type="term" value="C:endoplasmic reticulum membrane"/>
    <property type="evidence" value="ECO:0007669"/>
    <property type="project" value="UniProtKB-SubCell"/>
</dbReference>
<keyword evidence="5" id="KW-0653">Protein transport</keyword>
<evidence type="ECO:0000256" key="2">
    <source>
        <dbReference type="ARBA" id="ARBA00022692"/>
    </source>
</evidence>
<name>A0A0V0QVK4_PSEPJ</name>
<comment type="caution">
    <text evidence="7">The sequence shown here is derived from an EMBL/GenBank/DDBJ whole genome shotgun (WGS) entry which is preliminary data.</text>
</comment>
<reference evidence="7 8" key="1">
    <citation type="journal article" date="2015" name="Sci. Rep.">
        <title>Genome of the facultative scuticociliatosis pathogen Pseudocohnilembus persalinus provides insight into its virulence through horizontal gene transfer.</title>
        <authorList>
            <person name="Xiong J."/>
            <person name="Wang G."/>
            <person name="Cheng J."/>
            <person name="Tian M."/>
            <person name="Pan X."/>
            <person name="Warren A."/>
            <person name="Jiang C."/>
            <person name="Yuan D."/>
            <person name="Miao W."/>
        </authorList>
    </citation>
    <scope>NUCLEOTIDE SEQUENCE [LARGE SCALE GENOMIC DNA]</scope>
    <source>
        <strain evidence="7">36N120E</strain>
    </source>
</reference>
<dbReference type="PANTHER" id="PTHR12701">
    <property type="entry name" value="BCR-ASSOCIATED PROTEIN, BAP"/>
    <property type="match status" value="1"/>
</dbReference>
<dbReference type="InterPro" id="IPR008417">
    <property type="entry name" value="BAP29/BAP31"/>
</dbReference>
<keyword evidence="4 5" id="KW-0472">Membrane</keyword>
<dbReference type="PANTHER" id="PTHR12701:SF20">
    <property type="entry name" value="ENDOPLASMIC RETICULUM TRANSMEMBRANE PROTEIN"/>
    <property type="match status" value="1"/>
</dbReference>
<protein>
    <recommendedName>
        <fullName evidence="5">Endoplasmic reticulum transmembrane protein</fullName>
    </recommendedName>
</protein>
<keyword evidence="5" id="KW-0256">Endoplasmic reticulum</keyword>
<dbReference type="GO" id="GO:0070973">
    <property type="term" value="P:protein localization to endoplasmic reticulum exit site"/>
    <property type="evidence" value="ECO:0007669"/>
    <property type="project" value="UniProtKB-UniRule"/>
</dbReference>
<evidence type="ECO:0000313" key="7">
    <source>
        <dbReference type="EMBL" id="KRX06032.1"/>
    </source>
</evidence>
<comment type="function">
    <text evidence="5">May play a role in anterograde transport of membrane proteins from the endoplasmic reticulum to the Golgi.</text>
</comment>
<evidence type="ECO:0000313" key="8">
    <source>
        <dbReference type="Proteomes" id="UP000054937"/>
    </source>
</evidence>
<evidence type="ECO:0000256" key="1">
    <source>
        <dbReference type="ARBA" id="ARBA00004141"/>
    </source>
</evidence>
<feature type="domain" description="BAP29/BAP31 transmembrane" evidence="6">
    <location>
        <begin position="7"/>
        <end position="141"/>
    </location>
</feature>
<gene>
    <name evidence="7" type="ORF">PPERSA_01110</name>
</gene>
<feature type="transmembrane region" description="Helical" evidence="5">
    <location>
        <begin position="7"/>
        <end position="26"/>
    </location>
</feature>
<dbReference type="Pfam" id="PF05529">
    <property type="entry name" value="Bap31"/>
    <property type="match status" value="1"/>
</dbReference>
<keyword evidence="8" id="KW-1185">Reference proteome</keyword>
<keyword evidence="5" id="KW-0931">ER-Golgi transport</keyword>
<dbReference type="EMBL" id="LDAU01000102">
    <property type="protein sequence ID" value="KRX06032.1"/>
    <property type="molecule type" value="Genomic_DNA"/>
</dbReference>
<dbReference type="GO" id="GO:0006886">
    <property type="term" value="P:intracellular protein transport"/>
    <property type="evidence" value="ECO:0007669"/>
    <property type="project" value="UniProtKB-UniRule"/>
</dbReference>